<gene>
    <name evidence="2" type="ORF">DEU29_105134</name>
</gene>
<accession>A0A4V3CPK2</accession>
<dbReference type="GO" id="GO:0009279">
    <property type="term" value="C:cell outer membrane"/>
    <property type="evidence" value="ECO:0007669"/>
    <property type="project" value="InterPro"/>
</dbReference>
<feature type="chain" id="PRO_5020461107" evidence="1">
    <location>
        <begin position="29"/>
        <end position="241"/>
    </location>
</feature>
<keyword evidence="3" id="KW-1185">Reference proteome</keyword>
<protein>
    <submittedName>
        <fullName evidence="2">Nucleoside-specific outer membrane channel protein Tsx</fullName>
    </submittedName>
</protein>
<keyword evidence="1" id="KW-0732">Signal</keyword>
<evidence type="ECO:0000313" key="3">
    <source>
        <dbReference type="Proteomes" id="UP000295531"/>
    </source>
</evidence>
<evidence type="ECO:0000256" key="1">
    <source>
        <dbReference type="SAM" id="SignalP"/>
    </source>
</evidence>
<organism evidence="2 3">
    <name type="scientific">Idiomarina aquatica</name>
    <dbReference type="NCBI Taxonomy" id="1327752"/>
    <lineage>
        <taxon>Bacteria</taxon>
        <taxon>Pseudomonadati</taxon>
        <taxon>Pseudomonadota</taxon>
        <taxon>Gammaproteobacteria</taxon>
        <taxon>Alteromonadales</taxon>
        <taxon>Idiomarinaceae</taxon>
        <taxon>Idiomarina</taxon>
    </lineage>
</organism>
<comment type="caution">
    <text evidence="2">The sequence shown here is derived from an EMBL/GenBank/DDBJ whole genome shotgun (WGS) entry which is preliminary data.</text>
</comment>
<dbReference type="AlphaFoldDB" id="A0A4V3CPK2"/>
<name>A0A4V3CPK2_9GAMM</name>
<dbReference type="EMBL" id="SNXI01000005">
    <property type="protein sequence ID" value="TDP38282.1"/>
    <property type="molecule type" value="Genomic_DNA"/>
</dbReference>
<evidence type="ECO:0000313" key="2">
    <source>
        <dbReference type="EMBL" id="TDP38282.1"/>
    </source>
</evidence>
<dbReference type="SUPFAM" id="SSF111364">
    <property type="entry name" value="Tsx-like channel"/>
    <property type="match status" value="1"/>
</dbReference>
<dbReference type="RefSeq" id="WP_208107610.1">
    <property type="nucleotide sequence ID" value="NZ_SNXI01000005.1"/>
</dbReference>
<proteinExistence type="predicted"/>
<dbReference type="InterPro" id="IPR036777">
    <property type="entry name" value="Channel_Tsx-like_sf"/>
</dbReference>
<dbReference type="Proteomes" id="UP000295531">
    <property type="component" value="Unassembled WGS sequence"/>
</dbReference>
<feature type="signal peptide" evidence="1">
    <location>
        <begin position="1"/>
        <end position="28"/>
    </location>
</feature>
<reference evidence="2 3" key="1">
    <citation type="submission" date="2019-03" db="EMBL/GenBank/DDBJ databases">
        <title>Freshwater and sediment microbial communities from various areas in North America, analyzing microbe dynamics in response to fracking.</title>
        <authorList>
            <person name="Lamendella R."/>
        </authorList>
    </citation>
    <scope>NUCLEOTIDE SEQUENCE [LARGE SCALE GENOMIC DNA]</scope>
    <source>
        <strain evidence="2 3">18_TX</strain>
    </source>
</reference>
<dbReference type="Gene3D" id="2.40.230.20">
    <property type="entry name" value="Nucleoside-specific channel-forming protein, Tsx-like"/>
    <property type="match status" value="1"/>
</dbReference>
<sequence length="241" mass="27261">MYERSKIVKRIATPSIALSALLATTPIAAEQYWSDTSLTYLYGDDYEVGDSDRQVLTLEYVSGYSWGKLFSFADRLESGNGDTETYIEVSPEVYLTEHSDSWVSNTSVTTTVEIGDGFTHYLYGLGVAFNAPGFDYLELDAYRRNNDGFANNYQLTATWATSFSLGNSRWLYDGFIDYASGISGVGPANLNFTSQLKLDIAPYLELKSPLYVGLEYVYWRNKFYIDGVNEHNPNLLLKWHF</sequence>